<accession>A0A8S4BMV8</accession>
<dbReference type="EMBL" id="CAJRST010033334">
    <property type="protein sequence ID" value="CAG5983943.1"/>
    <property type="molecule type" value="Genomic_DNA"/>
</dbReference>
<keyword evidence="3" id="KW-0449">Lipoprotein</keyword>
<sequence>MGTCFTRCHSNLTVLENPPDSELPELQESVTVALCNYPTFEDTELTMHMGEKLTVVSDDGDFMMVRSSTTGRQSYIPTNYTAKVAHRWLFTGIQRYKAEELLLHPNNRMGAFLIRESETSRDCHSLSILWRTDLSDRNPVKHYRITHLRNGWVYISPRLTFRSLHHLVQHYSESGDGLCCRLTGPCFIQGLDNPREARAVPITVRRPTVNWKEISRSVILKRKRTESDNSLVSEGLREAISSYLQMTQGNDHSWDT</sequence>
<proteinExistence type="predicted"/>
<evidence type="ECO:0000259" key="7">
    <source>
        <dbReference type="PROSITE" id="PS50002"/>
    </source>
</evidence>
<name>A0A8S4BMV8_9TELE</name>
<dbReference type="PANTHER" id="PTHR46037">
    <property type="entry name" value="PROTEIN ENHANCER OF SEVENLESS 2B"/>
    <property type="match status" value="1"/>
</dbReference>
<dbReference type="SMART" id="SM00326">
    <property type="entry name" value="SH3"/>
    <property type="match status" value="1"/>
</dbReference>
<keyword evidence="9" id="KW-1185">Reference proteome</keyword>
<dbReference type="InterPro" id="IPR043539">
    <property type="entry name" value="Grb2-like"/>
</dbReference>
<dbReference type="InterPro" id="IPR000980">
    <property type="entry name" value="SH2"/>
</dbReference>
<keyword evidence="1 5" id="KW-0728">SH3 domain</keyword>
<evidence type="ECO:0000256" key="1">
    <source>
        <dbReference type="ARBA" id="ARBA00022443"/>
    </source>
</evidence>
<evidence type="ECO:0000259" key="6">
    <source>
        <dbReference type="PROSITE" id="PS50001"/>
    </source>
</evidence>
<dbReference type="SMART" id="SM00252">
    <property type="entry name" value="SH2"/>
    <property type="match status" value="1"/>
</dbReference>
<dbReference type="SUPFAM" id="SSF55550">
    <property type="entry name" value="SH2 domain"/>
    <property type="match status" value="1"/>
</dbReference>
<evidence type="ECO:0000256" key="3">
    <source>
        <dbReference type="ARBA" id="ARBA00023288"/>
    </source>
</evidence>
<dbReference type="Gene3D" id="3.30.505.10">
    <property type="entry name" value="SH2 domain"/>
    <property type="match status" value="1"/>
</dbReference>
<dbReference type="PROSITE" id="PS50002">
    <property type="entry name" value="SH3"/>
    <property type="match status" value="1"/>
</dbReference>
<reference evidence="8" key="1">
    <citation type="submission" date="2021-05" db="EMBL/GenBank/DDBJ databases">
        <authorList>
            <person name="Tigano A."/>
        </authorList>
    </citation>
    <scope>NUCLEOTIDE SEQUENCE</scope>
</reference>
<evidence type="ECO:0000313" key="9">
    <source>
        <dbReference type="Proteomes" id="UP000677803"/>
    </source>
</evidence>
<evidence type="ECO:0000313" key="8">
    <source>
        <dbReference type="EMBL" id="CAG5983943.1"/>
    </source>
</evidence>
<gene>
    <name evidence="8" type="ORF">MMEN_LOCUS16727</name>
</gene>
<dbReference type="PROSITE" id="PS50001">
    <property type="entry name" value="SH2"/>
    <property type="match status" value="1"/>
</dbReference>
<dbReference type="InterPro" id="IPR036860">
    <property type="entry name" value="SH2_dom_sf"/>
</dbReference>
<dbReference type="OrthoDB" id="9924021at2759"/>
<dbReference type="SUPFAM" id="SSF50044">
    <property type="entry name" value="SH3-domain"/>
    <property type="match status" value="1"/>
</dbReference>
<evidence type="ECO:0000256" key="5">
    <source>
        <dbReference type="PROSITE-ProRule" id="PRU00192"/>
    </source>
</evidence>
<evidence type="ECO:0000256" key="4">
    <source>
        <dbReference type="PROSITE-ProRule" id="PRU00191"/>
    </source>
</evidence>
<feature type="domain" description="SH3" evidence="7">
    <location>
        <begin position="26"/>
        <end position="86"/>
    </location>
</feature>
<dbReference type="Gene3D" id="2.30.30.40">
    <property type="entry name" value="SH3 Domains"/>
    <property type="match status" value="1"/>
</dbReference>
<dbReference type="InterPro" id="IPR036028">
    <property type="entry name" value="SH3-like_dom_sf"/>
</dbReference>
<dbReference type="AlphaFoldDB" id="A0A8S4BMV8"/>
<keyword evidence="2 4" id="KW-0727">SH2 domain</keyword>
<protein>
    <submittedName>
        <fullName evidence="8">(Atlantic silverside) hypothetical protein</fullName>
    </submittedName>
</protein>
<dbReference type="PRINTS" id="PR00401">
    <property type="entry name" value="SH2DOMAIN"/>
</dbReference>
<comment type="caution">
    <text evidence="8">The sequence shown here is derived from an EMBL/GenBank/DDBJ whole genome shotgun (WGS) entry which is preliminary data.</text>
</comment>
<organism evidence="8 9">
    <name type="scientific">Menidia menidia</name>
    <name type="common">Atlantic silverside</name>
    <dbReference type="NCBI Taxonomy" id="238744"/>
    <lineage>
        <taxon>Eukaryota</taxon>
        <taxon>Metazoa</taxon>
        <taxon>Chordata</taxon>
        <taxon>Craniata</taxon>
        <taxon>Vertebrata</taxon>
        <taxon>Euteleostomi</taxon>
        <taxon>Actinopterygii</taxon>
        <taxon>Neopterygii</taxon>
        <taxon>Teleostei</taxon>
        <taxon>Neoteleostei</taxon>
        <taxon>Acanthomorphata</taxon>
        <taxon>Ovalentaria</taxon>
        <taxon>Atherinomorphae</taxon>
        <taxon>Atheriniformes</taxon>
        <taxon>Atherinopsidae</taxon>
        <taxon>Menidiinae</taxon>
        <taxon>Menidia</taxon>
    </lineage>
</organism>
<dbReference type="Pfam" id="PF00017">
    <property type="entry name" value="SH2"/>
    <property type="match status" value="1"/>
</dbReference>
<evidence type="ECO:0000256" key="2">
    <source>
        <dbReference type="ARBA" id="ARBA00022999"/>
    </source>
</evidence>
<dbReference type="Proteomes" id="UP000677803">
    <property type="component" value="Unassembled WGS sequence"/>
</dbReference>
<dbReference type="InterPro" id="IPR001452">
    <property type="entry name" value="SH3_domain"/>
</dbReference>
<feature type="domain" description="SH2" evidence="6">
    <location>
        <begin position="88"/>
        <end position="186"/>
    </location>
</feature>